<keyword evidence="2" id="KW-1185">Reference proteome</keyword>
<protein>
    <submittedName>
        <fullName evidence="1">Uncharacterized protein</fullName>
    </submittedName>
</protein>
<dbReference type="EMBL" id="QPIZ01000001">
    <property type="protein sequence ID" value="RCW39295.1"/>
    <property type="molecule type" value="Genomic_DNA"/>
</dbReference>
<reference evidence="1 2" key="1">
    <citation type="submission" date="2018-07" db="EMBL/GenBank/DDBJ databases">
        <title>Freshwater and sediment microbial communities from various areas in North America, analyzing microbe dynamics in response to fracking.</title>
        <authorList>
            <person name="Lamendella R."/>
        </authorList>
    </citation>
    <scope>NUCLEOTIDE SEQUENCE [LARGE SCALE GENOMIC DNA]</scope>
    <source>
        <strain evidence="1 2">160A</strain>
    </source>
</reference>
<dbReference type="AlphaFoldDB" id="A0A2T0XQV3"/>
<evidence type="ECO:0000313" key="1">
    <source>
        <dbReference type="EMBL" id="RCW39295.1"/>
    </source>
</evidence>
<organism evidence="1 2">
    <name type="scientific">Marinilabilia salmonicolor</name>
    <dbReference type="NCBI Taxonomy" id="989"/>
    <lineage>
        <taxon>Bacteria</taxon>
        <taxon>Pseudomonadati</taxon>
        <taxon>Bacteroidota</taxon>
        <taxon>Bacteroidia</taxon>
        <taxon>Marinilabiliales</taxon>
        <taxon>Marinilabiliaceae</taxon>
        <taxon>Marinilabilia</taxon>
    </lineage>
</organism>
<sequence>MNKAGLETIASQRCILILQTDQKKYEYQTVFDVESNYIAHGTKSRGNLPGNQNPIISYYCWRYLMLMNKLRSTGKHPDF</sequence>
<evidence type="ECO:0000313" key="2">
    <source>
        <dbReference type="Proteomes" id="UP000252733"/>
    </source>
</evidence>
<proteinExistence type="predicted"/>
<name>A0A2T0XQV3_9BACT</name>
<comment type="caution">
    <text evidence="1">The sequence shown here is derived from an EMBL/GenBank/DDBJ whole genome shotgun (WGS) entry which is preliminary data.</text>
</comment>
<gene>
    <name evidence="1" type="ORF">DFO77_10163</name>
</gene>
<dbReference type="Proteomes" id="UP000252733">
    <property type="component" value="Unassembled WGS sequence"/>
</dbReference>
<accession>A0A2T0XQV3</accession>